<dbReference type="EMBL" id="CP011451">
    <property type="protein sequence ID" value="AKH37939.1"/>
    <property type="molecule type" value="Genomic_DNA"/>
</dbReference>
<dbReference type="PANTHER" id="PTHR38101:SF1">
    <property type="entry name" value="UPF0307 PROTEIN YJGA"/>
    <property type="match status" value="1"/>
</dbReference>
<dbReference type="GO" id="GO:0019843">
    <property type="term" value="F:rRNA binding"/>
    <property type="evidence" value="ECO:0007669"/>
    <property type="project" value="UniProtKB-UniRule"/>
</dbReference>
<reference evidence="7 9" key="2">
    <citation type="journal article" date="2016" name="Genome Announc.">
        <title>Genome Sequence of Nitrosomonas communis Strain Nm2, a Mesophilic Ammonia-Oxidizing Bacterium Isolated from Mediterranean Soil.</title>
        <authorList>
            <person name="Kozlowski J.A."/>
            <person name="Kits K.D."/>
            <person name="Stein L.Y."/>
        </authorList>
    </citation>
    <scope>NUCLEOTIDE SEQUENCE [LARGE SCALE GENOMIC DNA]</scope>
    <source>
        <strain evidence="7 9">Nm2</strain>
    </source>
</reference>
<dbReference type="Proteomes" id="UP000324176">
    <property type="component" value="Unassembled WGS sequence"/>
</dbReference>
<keyword evidence="1 5" id="KW-0963">Cytoplasm</keyword>
<accession>A0A0F7KGL9</accession>
<dbReference type="Proteomes" id="UP000034156">
    <property type="component" value="Chromosome"/>
</dbReference>
<evidence type="ECO:0000313" key="8">
    <source>
        <dbReference type="EMBL" id="TYP85037.1"/>
    </source>
</evidence>
<organism evidence="7 9">
    <name type="scientific">Nitrosomonas communis</name>
    <dbReference type="NCBI Taxonomy" id="44574"/>
    <lineage>
        <taxon>Bacteria</taxon>
        <taxon>Pseudomonadati</taxon>
        <taxon>Pseudomonadota</taxon>
        <taxon>Betaproteobacteria</taxon>
        <taxon>Nitrosomonadales</taxon>
        <taxon>Nitrosomonadaceae</taxon>
        <taxon>Nitrosomonas</taxon>
    </lineage>
</organism>
<keyword evidence="4 5" id="KW-0694">RNA-binding</keyword>
<evidence type="ECO:0000313" key="10">
    <source>
        <dbReference type="Proteomes" id="UP000324176"/>
    </source>
</evidence>
<dbReference type="Gene3D" id="1.10.60.30">
    <property type="entry name" value="PSPTO4464-like domains"/>
    <property type="match status" value="2"/>
</dbReference>
<dbReference type="GO" id="GO:0043022">
    <property type="term" value="F:ribosome binding"/>
    <property type="evidence" value="ECO:0007669"/>
    <property type="project" value="UniProtKB-UniRule"/>
</dbReference>
<name>A0A0F7KGL9_9PROT</name>
<keyword evidence="2 5" id="KW-0690">Ribosome biogenesis</keyword>
<dbReference type="OrthoDB" id="5293604at2"/>
<keyword evidence="9" id="KW-1185">Reference proteome</keyword>
<dbReference type="PIRSF" id="PIRSF016183">
    <property type="entry name" value="UCP016183"/>
    <property type="match status" value="1"/>
</dbReference>
<sequence>MQNNIKHDADQESPLSKTRRKRAMHALQDIGEQLVTLDLQQIAELDLPEILKDALFEAKRITKHEAHRRQLQYIGKLMRKIDVAPIQEKINSVRSTSIHHTAWLHLLERWRERLLADEATFTEFGQQYPNADLQRLRILVRNTIKEKLAGKPPKNFRALFQELRSIIPEKTPLN</sequence>
<evidence type="ECO:0000256" key="6">
    <source>
        <dbReference type="SAM" id="MobiDB-lite"/>
    </source>
</evidence>
<evidence type="ECO:0000256" key="5">
    <source>
        <dbReference type="HAMAP-Rule" id="MF_00765"/>
    </source>
</evidence>
<reference evidence="8 10" key="3">
    <citation type="submission" date="2019-07" db="EMBL/GenBank/DDBJ databases">
        <title>Active sludge and wastewater microbial communities from Klosterneuburg, Austria.</title>
        <authorList>
            <person name="Wagner M."/>
        </authorList>
    </citation>
    <scope>NUCLEOTIDE SEQUENCE [LARGE SCALE GENOMIC DNA]</scope>
    <source>
        <strain evidence="8 10">Nm2</strain>
    </source>
</reference>
<gene>
    <name evidence="5" type="primary">darP</name>
    <name evidence="7" type="ORF">AAW31_09110</name>
    <name evidence="8" type="ORF">BCL69_103630</name>
</gene>
<dbReference type="AlphaFoldDB" id="A0A0F7KGL9"/>
<dbReference type="HAMAP" id="MF_00765">
    <property type="entry name" value="DarP"/>
    <property type="match status" value="1"/>
</dbReference>
<evidence type="ECO:0000256" key="4">
    <source>
        <dbReference type="ARBA" id="ARBA00022884"/>
    </source>
</evidence>
<reference evidence="9" key="1">
    <citation type="submission" date="2015-05" db="EMBL/GenBank/DDBJ databases">
        <title>Draft genome of Nitrosomonas communis strain Nm2.</title>
        <authorList>
            <person name="Kozlowski J.A."/>
            <person name="Kits K.D."/>
            <person name="Stein L.Y."/>
        </authorList>
    </citation>
    <scope>NUCLEOTIDE SEQUENCE [LARGE SCALE GENOMIC DNA]</scope>
    <source>
        <strain evidence="9">Nm2</strain>
    </source>
</reference>
<dbReference type="GO" id="GO:1902626">
    <property type="term" value="P:assembly of large subunit precursor of preribosome"/>
    <property type="evidence" value="ECO:0007669"/>
    <property type="project" value="UniProtKB-UniRule"/>
</dbReference>
<feature type="compositionally biased region" description="Basic and acidic residues" evidence="6">
    <location>
        <begin position="1"/>
        <end position="10"/>
    </location>
</feature>
<evidence type="ECO:0000313" key="9">
    <source>
        <dbReference type="Proteomes" id="UP000034156"/>
    </source>
</evidence>
<dbReference type="GO" id="GO:0005829">
    <property type="term" value="C:cytosol"/>
    <property type="evidence" value="ECO:0007669"/>
    <property type="project" value="TreeGrafter"/>
</dbReference>
<proteinExistence type="inferred from homology"/>
<dbReference type="CDD" id="cd16331">
    <property type="entry name" value="YjgA-like"/>
    <property type="match status" value="1"/>
</dbReference>
<dbReference type="NCBIfam" id="NF003593">
    <property type="entry name" value="PRK05255.1-1"/>
    <property type="match status" value="1"/>
</dbReference>
<evidence type="ECO:0000256" key="1">
    <source>
        <dbReference type="ARBA" id="ARBA00022490"/>
    </source>
</evidence>
<dbReference type="InterPro" id="IPR023153">
    <property type="entry name" value="DarP_sf"/>
</dbReference>
<evidence type="ECO:0000256" key="3">
    <source>
        <dbReference type="ARBA" id="ARBA00022730"/>
    </source>
</evidence>
<comment type="function">
    <text evidence="5">Member of a network of 50S ribosomal subunit biogenesis factors which assembles along the 30S-50S interface, preventing incorrect 23S rRNA structures from forming. Promotes peptidyl transferase center (PTC) maturation.</text>
</comment>
<comment type="similarity">
    <text evidence="5">Belongs to the DarP family.</text>
</comment>
<dbReference type="EMBL" id="VNHT01000036">
    <property type="protein sequence ID" value="TYP85037.1"/>
    <property type="molecule type" value="Genomic_DNA"/>
</dbReference>
<dbReference type="SUPFAM" id="SSF158710">
    <property type="entry name" value="PSPTO4464-like"/>
    <property type="match status" value="1"/>
</dbReference>
<evidence type="ECO:0000313" key="7">
    <source>
        <dbReference type="EMBL" id="AKH37939.1"/>
    </source>
</evidence>
<dbReference type="Pfam" id="PF04751">
    <property type="entry name" value="DarP"/>
    <property type="match status" value="1"/>
</dbReference>
<dbReference type="InterPro" id="IPR006839">
    <property type="entry name" value="DarP"/>
</dbReference>
<feature type="region of interest" description="Disordered" evidence="6">
    <location>
        <begin position="1"/>
        <end position="22"/>
    </location>
</feature>
<protein>
    <recommendedName>
        <fullName evidence="5">Dual-action ribosomal maturation protein DarP</fullName>
    </recommendedName>
    <alternativeName>
        <fullName evidence="5">Large ribosomal subunit assembly factor DarP</fullName>
    </alternativeName>
</protein>
<dbReference type="KEGG" id="nco:AAW31_09110"/>
<keyword evidence="3 5" id="KW-0699">rRNA-binding</keyword>
<dbReference type="PANTHER" id="PTHR38101">
    <property type="entry name" value="UPF0307 PROTEIN YJGA"/>
    <property type="match status" value="1"/>
</dbReference>
<comment type="subcellular location">
    <subcellularLocation>
        <location evidence="5">Cytoplasm</location>
    </subcellularLocation>
    <text evidence="5">Associates with late stage pre-50S ribosomal subunits.</text>
</comment>
<evidence type="ECO:0000256" key="2">
    <source>
        <dbReference type="ARBA" id="ARBA00022517"/>
    </source>
</evidence>
<dbReference type="PATRIC" id="fig|44574.3.peg.2225"/>
<dbReference type="RefSeq" id="WP_046850007.1">
    <property type="nucleotide sequence ID" value="NZ_CP011451.1"/>
</dbReference>